<dbReference type="EMBL" id="JAUOQI010000009">
    <property type="protein sequence ID" value="MDO6578477.1"/>
    <property type="molecule type" value="Genomic_DNA"/>
</dbReference>
<reference evidence="2 4" key="1">
    <citation type="submission" date="2015-12" db="EMBL/GenBank/DDBJ databases">
        <title>Intraspecies pangenome expansion in the marine bacterium Alteromonas.</title>
        <authorList>
            <person name="Lopez-Perez M."/>
            <person name="Rodriguez-Valera F."/>
        </authorList>
    </citation>
    <scope>NUCLEOTIDE SEQUENCE [LARGE SCALE GENOMIC DNA]</scope>
    <source>
        <strain evidence="2 4">LMG 21861</strain>
    </source>
</reference>
<evidence type="ECO:0000313" key="4">
    <source>
        <dbReference type="Proteomes" id="UP000056750"/>
    </source>
</evidence>
<reference evidence="3" key="2">
    <citation type="submission" date="2023-07" db="EMBL/GenBank/DDBJ databases">
        <title>Genome content predicts the carbon catabolic preferences of heterotrophic bacteria.</title>
        <authorList>
            <person name="Gralka M."/>
        </authorList>
    </citation>
    <scope>NUCLEOTIDE SEQUENCE</scope>
    <source>
        <strain evidence="3">F2M12</strain>
    </source>
</reference>
<dbReference type="PANTHER" id="PTHR30283">
    <property type="entry name" value="PEROXIDE STRESS RESPONSE PROTEIN YAAA"/>
    <property type="match status" value="1"/>
</dbReference>
<evidence type="ECO:0000313" key="2">
    <source>
        <dbReference type="EMBL" id="AMJ75438.1"/>
    </source>
</evidence>
<dbReference type="Proteomes" id="UP000056750">
    <property type="component" value="Chromosome"/>
</dbReference>
<dbReference type="PANTHER" id="PTHR30283:SF4">
    <property type="entry name" value="PEROXIDE STRESS RESISTANCE PROTEIN YAAA"/>
    <property type="match status" value="1"/>
</dbReference>
<organism evidence="3 5">
    <name type="scientific">Alteromonas stellipolaris</name>
    <dbReference type="NCBI Taxonomy" id="233316"/>
    <lineage>
        <taxon>Bacteria</taxon>
        <taxon>Pseudomonadati</taxon>
        <taxon>Pseudomonadota</taxon>
        <taxon>Gammaproteobacteria</taxon>
        <taxon>Alteromonadales</taxon>
        <taxon>Alteromonadaceae</taxon>
        <taxon>Alteromonas/Salinimonas group</taxon>
        <taxon>Alteromonas</taxon>
    </lineage>
</organism>
<name>A0AAW7Z7X7_9ALTE</name>
<dbReference type="GO" id="GO:0005829">
    <property type="term" value="C:cytosol"/>
    <property type="evidence" value="ECO:0007669"/>
    <property type="project" value="TreeGrafter"/>
</dbReference>
<dbReference type="EMBL" id="CP013926">
    <property type="protein sequence ID" value="AMJ75438.1"/>
    <property type="molecule type" value="Genomic_DNA"/>
</dbReference>
<comment type="similarity">
    <text evidence="1">Belongs to the UPF0246 family.</text>
</comment>
<dbReference type="GO" id="GO:0033194">
    <property type="term" value="P:response to hydroperoxide"/>
    <property type="evidence" value="ECO:0007669"/>
    <property type="project" value="TreeGrafter"/>
</dbReference>
<evidence type="ECO:0000313" key="5">
    <source>
        <dbReference type="Proteomes" id="UP001170717"/>
    </source>
</evidence>
<dbReference type="AlphaFoldDB" id="A0AAW7Z7X7"/>
<dbReference type="NCBIfam" id="NF002542">
    <property type="entry name" value="PRK02101.1-3"/>
    <property type="match status" value="1"/>
</dbReference>
<dbReference type="NCBIfam" id="NF002541">
    <property type="entry name" value="PRK02101.1-1"/>
    <property type="match status" value="1"/>
</dbReference>
<gene>
    <name evidence="3" type="primary">yaaA</name>
    <name evidence="2" type="ORF">AVL57_16580</name>
    <name evidence="3" type="ORF">Q4527_13830</name>
</gene>
<proteinExistence type="inferred from homology"/>
<dbReference type="HAMAP" id="MF_00652">
    <property type="entry name" value="UPF0246"/>
    <property type="match status" value="1"/>
</dbReference>
<keyword evidence="4" id="KW-1185">Reference proteome</keyword>
<sequence length="258" mass="29031">MLVVVSPAKNLDFETPIKVDNFTQPTMLQDTERLMEVCRTLSPADLSSLMKISDKLATLNANRFAEFSTPFTADNARQAMYAFNGDVYTGLDANTLSNKAVSYAQDHLRILSGLYGLLRPLDLMQAYRLEMGTKLANPEGKDLYAFWGSRITQVLNDAMQAQGDNVLVNLASNEYFKAVKKKELEGMVITPVFKDYKNDQYKIISFFAKKARGLMARYILENEVSDVEGLQAFDSEGYVYSESQSTATELVFLRRQDA</sequence>
<dbReference type="KEGG" id="asq:AVL57_16580"/>
<evidence type="ECO:0000256" key="1">
    <source>
        <dbReference type="HAMAP-Rule" id="MF_00652"/>
    </source>
</evidence>
<dbReference type="InterPro" id="IPR005583">
    <property type="entry name" value="YaaA"/>
</dbReference>
<protein>
    <recommendedName>
        <fullName evidence="1">UPF0246 protein AVL57_16580</fullName>
    </recommendedName>
</protein>
<accession>A0AAW7Z7X7</accession>
<dbReference type="RefSeq" id="WP_057789868.1">
    <property type="nucleotide sequence ID" value="NZ_CAXIBE010000084.1"/>
</dbReference>
<evidence type="ECO:0000313" key="3">
    <source>
        <dbReference type="EMBL" id="MDO6578477.1"/>
    </source>
</evidence>
<dbReference type="Proteomes" id="UP001170717">
    <property type="component" value="Unassembled WGS sequence"/>
</dbReference>
<dbReference type="Pfam" id="PF03883">
    <property type="entry name" value="H2O2_YaaD"/>
    <property type="match status" value="1"/>
</dbReference>